<organism evidence="1 2">
    <name type="scientific">Luteolibacter rhizosphaerae</name>
    <dbReference type="NCBI Taxonomy" id="2989719"/>
    <lineage>
        <taxon>Bacteria</taxon>
        <taxon>Pseudomonadati</taxon>
        <taxon>Verrucomicrobiota</taxon>
        <taxon>Verrucomicrobiia</taxon>
        <taxon>Verrucomicrobiales</taxon>
        <taxon>Verrucomicrobiaceae</taxon>
        <taxon>Luteolibacter</taxon>
    </lineage>
</organism>
<sequence>MKDVRTIKRRQRHPAGFALVVALSLLVLLLVLAFGLLSLSAVSLRSSSRDASLQQAKSNARLALQLAIGELQSLAGPDQRVTAPAAIRSEAGQNRLTGVWEGWRWNGEGSTPNWDKEKSDRFKGWLVSNPDPRNTRKEEFAAGEGNGAPIKLVDATKQDDKAVQAAAVPSRNKQGRFAWAVFDESQKASISVGNEKPETFATAYDRSGAAGTYGFEAVKAADWSALADEKTEHEKLLSTGQARLAGLTPENLNFHDLTSNSRAVLSNAAEGGLASDLSRLFANTALPTDFSTRFLYSDTNSPLVGLPSRFSGANPLPSPDPAWALLHSHYRSYSKLVGGSSPYLDATVTSVTARPTAATAGSQLLRHKAFTEQQLAPVVAKAQFVFSLAFGYQPDTLPNMWSEGSARKEPQQIRDEYITWLVIDPVITLWNPYNVPLRFTGARVELYRIPLAYRIYKNGQLINAEYTKLTNAHTVEDFKTREARFYRLNMLPEDGATDRVLAPGEHVVFTAHNHRMHGSHGYNINGVDMRPGFHPPAGNASDEAVGGVTTQNIFVNSNGVSSGKDYGKTVRTIAVKAGDQIQIEVKPERAGIDDFKEAGGKEITGFMKYYLGGGNVTRLLGGIELDYGDREKELLPHYPPEDLPTIVVSSDIPKGSTGGLNAARHALRFKEPFLIATFQEKTERDSRFPSRSWIGNAPVNHYSSAGLDQTEGFENHQYEFKWEPMIDWPPNSPTIEISNTNNRGYGGPGIYAQSGAELATFASIPLAPAHSLAQLRHAPLNAGGQLPLTAQVLANSFEPPLLGTDKVRADAGSRVYLDHSYLANNALFDRYFLSSAADHPSLPGKQERKAKDLLEDFFTEGKALPNSRFIPHTGGQDAGELAKHLESSADAYREIGAHLLIDAPFNVNSTRVAAWQAFLASNFGAPAPLLENGSLKAHEGDGVPVLRQSHVVAGDFESGSGPMGTDHAKWNGYRRLSASQIEQLAEEIVAEVKKRGPFQSVAEFVNRRPGDSELGKKGALEAAIERSGLNGSVLDSNHALADGSNTADGAPGVINQADLLTPLAPQLVARGDTFRVRAYGESEDRAAKVWAEAVVQREPEFIDGTDKPEAAELESAVNQRFGRRFEVVSFRWLKESEL</sequence>
<dbReference type="RefSeq" id="WP_264514302.1">
    <property type="nucleotide sequence ID" value="NZ_JAPDDR010000007.1"/>
</dbReference>
<proteinExistence type="predicted"/>
<protein>
    <submittedName>
        <fullName evidence="1">Uncharacterized protein</fullName>
    </submittedName>
</protein>
<evidence type="ECO:0000313" key="2">
    <source>
        <dbReference type="Proteomes" id="UP001165653"/>
    </source>
</evidence>
<gene>
    <name evidence="1" type="ORF">OJ996_14360</name>
</gene>
<reference evidence="1" key="1">
    <citation type="submission" date="2022-10" db="EMBL/GenBank/DDBJ databases">
        <title>Luteolibacter sp. GHJ8, whole genome shotgun sequencing project.</title>
        <authorList>
            <person name="Zhao G."/>
            <person name="Shen L."/>
        </authorList>
    </citation>
    <scope>NUCLEOTIDE SEQUENCE</scope>
    <source>
        <strain evidence="1">GHJ8</strain>
    </source>
</reference>
<evidence type="ECO:0000313" key="1">
    <source>
        <dbReference type="EMBL" id="MCW1914767.1"/>
    </source>
</evidence>
<keyword evidence="2" id="KW-1185">Reference proteome</keyword>
<comment type="caution">
    <text evidence="1">The sequence shown here is derived from an EMBL/GenBank/DDBJ whole genome shotgun (WGS) entry which is preliminary data.</text>
</comment>
<name>A0ABT3G4K7_9BACT</name>
<dbReference type="Proteomes" id="UP001165653">
    <property type="component" value="Unassembled WGS sequence"/>
</dbReference>
<accession>A0ABT3G4K7</accession>
<dbReference type="EMBL" id="JAPDDR010000007">
    <property type="protein sequence ID" value="MCW1914767.1"/>
    <property type="molecule type" value="Genomic_DNA"/>
</dbReference>